<dbReference type="SUPFAM" id="SSF82866">
    <property type="entry name" value="Multidrug efflux transporter AcrB transmembrane domain"/>
    <property type="match status" value="2"/>
</dbReference>
<keyword evidence="3 6" id="KW-0812">Transmembrane</keyword>
<dbReference type="GO" id="GO:0005886">
    <property type="term" value="C:plasma membrane"/>
    <property type="evidence" value="ECO:0007669"/>
    <property type="project" value="UniProtKB-SubCell"/>
</dbReference>
<dbReference type="Gene3D" id="1.20.1640.10">
    <property type="entry name" value="Multidrug efflux transporter AcrB transmembrane domain"/>
    <property type="match status" value="2"/>
</dbReference>
<evidence type="ECO:0000256" key="6">
    <source>
        <dbReference type="SAM" id="Phobius"/>
    </source>
</evidence>
<dbReference type="GO" id="GO:0016746">
    <property type="term" value="F:acyltransferase activity"/>
    <property type="evidence" value="ECO:0007669"/>
    <property type="project" value="InterPro"/>
</dbReference>
<dbReference type="STRING" id="1796646.A4V02_05955"/>
<dbReference type="PROSITE" id="PS51257">
    <property type="entry name" value="PROKAR_LIPOPROTEIN"/>
    <property type="match status" value="1"/>
</dbReference>
<dbReference type="SMART" id="SM00563">
    <property type="entry name" value="PlsC"/>
    <property type="match status" value="1"/>
</dbReference>
<evidence type="ECO:0000256" key="2">
    <source>
        <dbReference type="ARBA" id="ARBA00022475"/>
    </source>
</evidence>
<evidence type="ECO:0000256" key="4">
    <source>
        <dbReference type="ARBA" id="ARBA00022989"/>
    </source>
</evidence>
<feature type="transmembrane region" description="Helical" evidence="6">
    <location>
        <begin position="357"/>
        <end position="380"/>
    </location>
</feature>
<dbReference type="CDD" id="cd07989">
    <property type="entry name" value="LPLAT_AGPAT-like"/>
    <property type="match status" value="1"/>
</dbReference>
<feature type="transmembrane region" description="Helical" evidence="6">
    <location>
        <begin position="789"/>
        <end position="811"/>
    </location>
</feature>
<comment type="subcellular location">
    <subcellularLocation>
        <location evidence="1">Cell membrane</location>
        <topology evidence="1">Multi-pass membrane protein</topology>
    </subcellularLocation>
</comment>
<evidence type="ECO:0000256" key="3">
    <source>
        <dbReference type="ARBA" id="ARBA00022692"/>
    </source>
</evidence>
<evidence type="ECO:0000256" key="5">
    <source>
        <dbReference type="ARBA" id="ARBA00023136"/>
    </source>
</evidence>
<accession>A0A1B1S948</accession>
<keyword evidence="5 6" id="KW-0472">Membrane</keyword>
<dbReference type="SUPFAM" id="SSF69593">
    <property type="entry name" value="Glycerol-3-phosphate (1)-acyltransferase"/>
    <property type="match status" value="1"/>
</dbReference>
<protein>
    <recommendedName>
        <fullName evidence="7">Phospholipid/glycerol acyltransferase domain-containing protein</fullName>
    </recommendedName>
</protein>
<feature type="transmembrane region" description="Helical" evidence="6">
    <location>
        <begin position="758"/>
        <end position="777"/>
    </location>
</feature>
<dbReference type="GeneID" id="65536396"/>
<dbReference type="RefSeq" id="WP_068960655.1">
    <property type="nucleotide sequence ID" value="NZ_CAJTAP010000039.1"/>
</dbReference>
<proteinExistence type="predicted"/>
<sequence length="1190" mass="134703">MTKIALKIHDFMQSRRRFCLLSFIIVTSVLSCLLLRLDFKEDISDFLPLEGNHQEAMQVYQDVSGASKIIAIFQASDSLNANPDDMVEAIDYFENIVSEKDSAAYVRELTTQINLEKISEYTDFVYSNIPYFLSEEDYTRMDSLLNTPGYILSRLEEDKELLMFPTSGLLSENLQRDPLNLFSPCVGRLQSGQSADNIEMYDGYIFTPDMSRALVLMESPFGNSETHNNAVLMDFLAERANEVENEFSGVTVHYIGGPAIAVANATQIKEDSLLSIAIAAVLIVALLIIVFRKAWNIILIVISVGWGWLFAMAMVSVIHSSVSLIVVGISSIILGIAVNYPLHLIAHTAHTGSMKQVLREIIAPLIIGNITTVGAFVALVPLKAAALRDLGIFSALILIGTILFTVVFLPHAVRKKGNRQHEISVKWLDWLSNIRPEKKRWVVLGVVLLTVIFGYFSLKTDFDSNMSHINFMTDRQKADMVYFKELTSNNSDNTETLYVVSSGNTLDEAIDNNAALRPKLKQELASIDSVYQSDMQFLPSSKQQAERLERWTNFIATHKTLLTDSLTQGVLTKGFQKKAFSPFEDILSGEYALQDKDFFSPLNSINSQHLSIDSINGKYRVVNLISVQKDKMEVLRQKIDSLEGSHFCFDVQSMNSAIANGLSDNFSYIGWACSLIVFFFLWASFASIELALLSFLPMAVSWIWILGIMGMTGIQFNIVNIILATFIFGQGDDYTIFMTEGCCYEYAFRKKMLASYKSSILVSALIMFIGIGTLIFAKHPALHSLAEVTIVGMLSVVLMAYLLPPLVFNWITKSHGKYRKRPLTLGPLLRTWFCGAWWLSQLLIGYILGFFLFIIGPRTPKTLALFHRFVTWSHRIDLKLMPGVKFRMHNPYNETLNKPCVIVCNHQSLLDPMYFMAWSPKILIVANERSSMNPVVRIMFKWLGFYTIRQSNFTAWKDSSLERDLEIFKKYVEEGYSIAFFPEGMRNPDSSILRCHKGPFYLAKQLNIDVLPVLLHGVNYLMPIQSFACYKGEINMRIGKRITSSSPIWNESYSAFAQNVHRHMKVEYKAMCCKYETATYFASLVKDRYRYKGTELLQEVTRNLKKHNNYSDLVDHTQPGCVVIKNCGYGEMALLMGLVHPDIKVFAIDSDEEKITVAKYAAEGIVTNVEFQTSMDLSTIENLKLYEFSV</sequence>
<evidence type="ECO:0000259" key="7">
    <source>
        <dbReference type="SMART" id="SM00563"/>
    </source>
</evidence>
<evidence type="ECO:0000313" key="9">
    <source>
        <dbReference type="Proteomes" id="UP000186351"/>
    </source>
</evidence>
<dbReference type="AlphaFoldDB" id="A0A1B1S948"/>
<feature type="transmembrane region" description="Helical" evidence="6">
    <location>
        <begin position="441"/>
        <end position="458"/>
    </location>
</feature>
<feature type="domain" description="Phospholipid/glycerol acyltransferase" evidence="7">
    <location>
        <begin position="900"/>
        <end position="1018"/>
    </location>
</feature>
<dbReference type="Pfam" id="PF03176">
    <property type="entry name" value="MMPL"/>
    <property type="match status" value="1"/>
</dbReference>
<feature type="transmembrane region" description="Helical" evidence="6">
    <location>
        <begin position="832"/>
        <end position="855"/>
    </location>
</feature>
<dbReference type="PANTHER" id="PTHR33406">
    <property type="entry name" value="MEMBRANE PROTEIN MJ1562-RELATED"/>
    <property type="match status" value="1"/>
</dbReference>
<evidence type="ECO:0000256" key="1">
    <source>
        <dbReference type="ARBA" id="ARBA00004651"/>
    </source>
</evidence>
<feature type="transmembrane region" description="Helical" evidence="6">
    <location>
        <begin position="298"/>
        <end position="318"/>
    </location>
</feature>
<dbReference type="InterPro" id="IPR050545">
    <property type="entry name" value="Mycobact_MmpL"/>
</dbReference>
<dbReference type="EMBL" id="CP015402">
    <property type="protein sequence ID" value="ANU63312.1"/>
    <property type="molecule type" value="Genomic_DNA"/>
</dbReference>
<name>A0A1B1S948_9BACT</name>
<dbReference type="KEGG" id="pary:A4V02_05955"/>
<dbReference type="InterPro" id="IPR002123">
    <property type="entry name" value="Plipid/glycerol_acylTrfase"/>
</dbReference>
<organism evidence="8 9">
    <name type="scientific">Muribaculum intestinale</name>
    <dbReference type="NCBI Taxonomy" id="1796646"/>
    <lineage>
        <taxon>Bacteria</taxon>
        <taxon>Pseudomonadati</taxon>
        <taxon>Bacteroidota</taxon>
        <taxon>Bacteroidia</taxon>
        <taxon>Bacteroidales</taxon>
        <taxon>Muribaculaceae</taxon>
        <taxon>Muribaculum</taxon>
    </lineage>
</organism>
<feature type="transmembrane region" description="Helical" evidence="6">
    <location>
        <begin position="324"/>
        <end position="345"/>
    </location>
</feature>
<reference evidence="9" key="1">
    <citation type="submission" date="2016-04" db="EMBL/GenBank/DDBJ databases">
        <title>Complete Genome Sequences of Twelve Strains of a Stable Defined Moderately Diverse Mouse Microbiota 2 (sDMDMm2).</title>
        <authorList>
            <person name="Uchimura Y."/>
            <person name="Wyss M."/>
            <person name="Brugiroux S."/>
            <person name="Limenitakis J.P."/>
            <person name="Stecher B."/>
            <person name="McCoy K.D."/>
            <person name="Macpherson A.J."/>
        </authorList>
    </citation>
    <scope>NUCLEOTIDE SEQUENCE [LARGE SCALE GENOMIC DNA]</scope>
    <source>
        <strain evidence="9">YL27</strain>
    </source>
</reference>
<feature type="transmembrane region" description="Helical" evidence="6">
    <location>
        <begin position="273"/>
        <end position="291"/>
    </location>
</feature>
<keyword evidence="2" id="KW-1003">Cell membrane</keyword>
<dbReference type="InterPro" id="IPR004869">
    <property type="entry name" value="MMPL_dom"/>
</dbReference>
<dbReference type="PANTHER" id="PTHR33406:SF13">
    <property type="entry name" value="MEMBRANE PROTEIN YDFJ"/>
    <property type="match status" value="1"/>
</dbReference>
<evidence type="ECO:0000313" key="8">
    <source>
        <dbReference type="EMBL" id="ANU63312.1"/>
    </source>
</evidence>
<feature type="transmembrane region" description="Helical" evidence="6">
    <location>
        <begin position="666"/>
        <end position="683"/>
    </location>
</feature>
<keyword evidence="9" id="KW-1185">Reference proteome</keyword>
<feature type="transmembrane region" description="Helical" evidence="6">
    <location>
        <begin position="392"/>
        <end position="413"/>
    </location>
</feature>
<gene>
    <name evidence="8" type="ORF">A4V02_05955</name>
</gene>
<dbReference type="OrthoDB" id="9803035at2"/>
<dbReference type="Proteomes" id="UP000186351">
    <property type="component" value="Chromosome"/>
</dbReference>
<dbReference type="Pfam" id="PF01553">
    <property type="entry name" value="Acyltransferase"/>
    <property type="match status" value="1"/>
</dbReference>
<keyword evidence="4 6" id="KW-1133">Transmembrane helix</keyword>